<dbReference type="EMBL" id="CP107906">
    <property type="protein sequence ID" value="WUG96125.1"/>
    <property type="molecule type" value="Genomic_DNA"/>
</dbReference>
<evidence type="ECO:0000313" key="7">
    <source>
        <dbReference type="Proteomes" id="UP001341259"/>
    </source>
</evidence>
<keyword evidence="3" id="KW-0274">FAD</keyword>
<evidence type="ECO:0000313" key="6">
    <source>
        <dbReference type="EMBL" id="WUG96125.1"/>
    </source>
</evidence>
<keyword evidence="2" id="KW-0285">Flavoprotein</keyword>
<dbReference type="InterPro" id="IPR020946">
    <property type="entry name" value="Flavin_mOase-like"/>
</dbReference>
<keyword evidence="7" id="KW-1185">Reference proteome</keyword>
<dbReference type="RefSeq" id="WP_328342040.1">
    <property type="nucleotide sequence ID" value="NZ_CP107906.1"/>
</dbReference>
<proteinExistence type="inferred from homology"/>
<dbReference type="Pfam" id="PF00743">
    <property type="entry name" value="FMO-like"/>
    <property type="match status" value="1"/>
</dbReference>
<comment type="similarity">
    <text evidence="1">Belongs to the FAD-binding monooxygenase family.</text>
</comment>
<dbReference type="Proteomes" id="UP001341259">
    <property type="component" value="Chromosome"/>
</dbReference>
<evidence type="ECO:0000256" key="5">
    <source>
        <dbReference type="SAM" id="MobiDB-lite"/>
    </source>
</evidence>
<keyword evidence="4" id="KW-0560">Oxidoreductase</keyword>
<gene>
    <name evidence="6" type="ORF">OHB29_25700</name>
</gene>
<feature type="region of interest" description="Disordered" evidence="5">
    <location>
        <begin position="1"/>
        <end position="50"/>
    </location>
</feature>
<dbReference type="InterPro" id="IPR036188">
    <property type="entry name" value="FAD/NAD-bd_sf"/>
</dbReference>
<reference evidence="6 7" key="1">
    <citation type="submission" date="2022-10" db="EMBL/GenBank/DDBJ databases">
        <title>The complete genomes of actinobacterial strains from the NBC collection.</title>
        <authorList>
            <person name="Joergensen T.S."/>
            <person name="Alvarez Arevalo M."/>
            <person name="Sterndorff E.B."/>
            <person name="Faurdal D."/>
            <person name="Vuksanovic O."/>
            <person name="Mourched A.-S."/>
            <person name="Charusanti P."/>
            <person name="Shaw S."/>
            <person name="Blin K."/>
            <person name="Weber T."/>
        </authorList>
    </citation>
    <scope>NUCLEOTIDE SEQUENCE [LARGE SCALE GENOMIC DNA]</scope>
    <source>
        <strain evidence="6 7">NBC_00456</strain>
    </source>
</reference>
<organism evidence="6 7">
    <name type="scientific">Streptomyces violaceus</name>
    <name type="common">Streptomyces venezuelae</name>
    <dbReference type="NCBI Taxonomy" id="1936"/>
    <lineage>
        <taxon>Bacteria</taxon>
        <taxon>Bacillati</taxon>
        <taxon>Actinomycetota</taxon>
        <taxon>Actinomycetes</taxon>
        <taxon>Kitasatosporales</taxon>
        <taxon>Streptomycetaceae</taxon>
        <taxon>Streptomyces</taxon>
    </lineage>
</organism>
<name>A0ABZ1NX11_STRVL</name>
<evidence type="ECO:0000256" key="4">
    <source>
        <dbReference type="ARBA" id="ARBA00023002"/>
    </source>
</evidence>
<evidence type="ECO:0000256" key="2">
    <source>
        <dbReference type="ARBA" id="ARBA00022630"/>
    </source>
</evidence>
<sequence>MAIGAGQSGPAAAHAPGDGQLTARAVIPASGTFGHPRPYRPGLPALDSHPGTLLHAADYRTPETFTGQRVAAVGTGNIPRFGSPPSSPGERR</sequence>
<accession>A0ABZ1NX11</accession>
<evidence type="ECO:0000256" key="1">
    <source>
        <dbReference type="ARBA" id="ARBA00010139"/>
    </source>
</evidence>
<protein>
    <submittedName>
        <fullName evidence="6">Uncharacterized protein</fullName>
    </submittedName>
</protein>
<evidence type="ECO:0000256" key="3">
    <source>
        <dbReference type="ARBA" id="ARBA00022827"/>
    </source>
</evidence>
<feature type="region of interest" description="Disordered" evidence="5">
    <location>
        <begin position="71"/>
        <end position="92"/>
    </location>
</feature>
<dbReference type="Gene3D" id="3.50.50.60">
    <property type="entry name" value="FAD/NAD(P)-binding domain"/>
    <property type="match status" value="1"/>
</dbReference>
<dbReference type="SUPFAM" id="SSF51905">
    <property type="entry name" value="FAD/NAD(P)-binding domain"/>
    <property type="match status" value="1"/>
</dbReference>